<protein>
    <submittedName>
        <fullName evidence="3">Extracellular solute-binding protein</fullName>
    </submittedName>
</protein>
<dbReference type="SUPFAM" id="SSF53850">
    <property type="entry name" value="Periplasmic binding protein-like II"/>
    <property type="match status" value="1"/>
</dbReference>
<accession>A0ABZ1B064</accession>
<feature type="chain" id="PRO_5046331208" evidence="2">
    <location>
        <begin position="22"/>
        <end position="266"/>
    </location>
</feature>
<dbReference type="PANTHER" id="PTHR30006">
    <property type="entry name" value="THIAMINE-BINDING PERIPLASMIC PROTEIN-RELATED"/>
    <property type="match status" value="1"/>
</dbReference>
<dbReference type="PANTHER" id="PTHR30006:SF2">
    <property type="entry name" value="ABC TRANSPORTER SUBSTRATE-BINDING PROTEIN"/>
    <property type="match status" value="1"/>
</dbReference>
<evidence type="ECO:0000313" key="4">
    <source>
        <dbReference type="Proteomes" id="UP001324287"/>
    </source>
</evidence>
<organism evidence="3 4">
    <name type="scientific">Blastococcus brunescens</name>
    <dbReference type="NCBI Taxonomy" id="1564165"/>
    <lineage>
        <taxon>Bacteria</taxon>
        <taxon>Bacillati</taxon>
        <taxon>Actinomycetota</taxon>
        <taxon>Actinomycetes</taxon>
        <taxon>Geodermatophilales</taxon>
        <taxon>Geodermatophilaceae</taxon>
        <taxon>Blastococcus</taxon>
    </lineage>
</organism>
<keyword evidence="1 2" id="KW-0732">Signal</keyword>
<keyword evidence="4" id="KW-1185">Reference proteome</keyword>
<dbReference type="Proteomes" id="UP001324287">
    <property type="component" value="Chromosome"/>
</dbReference>
<reference evidence="3 4" key="1">
    <citation type="submission" date="2023-12" db="EMBL/GenBank/DDBJ databases">
        <title>Blastococcus brunescens sp. nov., an actonobacterium isolated from sandstone collected in sahara desert.</title>
        <authorList>
            <person name="Gtari M."/>
            <person name="Ghodhbane F."/>
        </authorList>
    </citation>
    <scope>NUCLEOTIDE SEQUENCE [LARGE SCALE GENOMIC DNA]</scope>
    <source>
        <strain evidence="3 4">BMG 8361</strain>
    </source>
</reference>
<evidence type="ECO:0000256" key="1">
    <source>
        <dbReference type="ARBA" id="ARBA00022729"/>
    </source>
</evidence>
<proteinExistence type="predicted"/>
<name>A0ABZ1B064_9ACTN</name>
<dbReference type="RefSeq" id="WP_324274911.1">
    <property type="nucleotide sequence ID" value="NZ_CP141261.1"/>
</dbReference>
<dbReference type="Pfam" id="PF01547">
    <property type="entry name" value="SBP_bac_1"/>
    <property type="match status" value="1"/>
</dbReference>
<gene>
    <name evidence="3" type="ORF">U6N30_28490</name>
</gene>
<evidence type="ECO:0000256" key="2">
    <source>
        <dbReference type="SAM" id="SignalP"/>
    </source>
</evidence>
<sequence>MKTHSKSLIASATCLALVTLAACGGDDAGPADAASDAGDYESGTLVIQGSSPDINSAWQANVDRQFTERTGATIEWLPGAAPTNLTKLLQSKGGEPPADVVFLDTPTQTQAIAADLLEELDRDLLTESGEFLPDEVYPNEGYGPANIVIRLGTCVNTERIQQAGIQLQGSIDDWFDPALAGHFSMPDISTFYTQATLPALAAHFDVDFDDPAGLLDKIEEAQPVSFWTSTADVQQSLQSGDVWVTPILDGRCLNLTLQGSPSSSSH</sequence>
<dbReference type="Gene3D" id="3.40.190.10">
    <property type="entry name" value="Periplasmic binding protein-like II"/>
    <property type="match status" value="2"/>
</dbReference>
<feature type="signal peptide" evidence="2">
    <location>
        <begin position="1"/>
        <end position="21"/>
    </location>
</feature>
<dbReference type="InterPro" id="IPR006059">
    <property type="entry name" value="SBP"/>
</dbReference>
<dbReference type="PROSITE" id="PS51257">
    <property type="entry name" value="PROKAR_LIPOPROTEIN"/>
    <property type="match status" value="1"/>
</dbReference>
<evidence type="ECO:0000313" key="3">
    <source>
        <dbReference type="EMBL" id="WRL63576.1"/>
    </source>
</evidence>
<dbReference type="EMBL" id="CP141261">
    <property type="protein sequence ID" value="WRL63576.1"/>
    <property type="molecule type" value="Genomic_DNA"/>
</dbReference>